<organism evidence="3 4">
    <name type="scientific">Pomacea canaliculata</name>
    <name type="common">Golden apple snail</name>
    <dbReference type="NCBI Taxonomy" id="400727"/>
    <lineage>
        <taxon>Eukaryota</taxon>
        <taxon>Metazoa</taxon>
        <taxon>Spiralia</taxon>
        <taxon>Lophotrochozoa</taxon>
        <taxon>Mollusca</taxon>
        <taxon>Gastropoda</taxon>
        <taxon>Caenogastropoda</taxon>
        <taxon>Architaenioglossa</taxon>
        <taxon>Ampullarioidea</taxon>
        <taxon>Ampullariidae</taxon>
        <taxon>Pomacea</taxon>
    </lineage>
</organism>
<proteinExistence type="predicted"/>
<feature type="transmembrane region" description="Helical" evidence="2">
    <location>
        <begin position="336"/>
        <end position="356"/>
    </location>
</feature>
<dbReference type="OrthoDB" id="6217402at2759"/>
<keyword evidence="4" id="KW-1185">Reference proteome</keyword>
<evidence type="ECO:0000256" key="2">
    <source>
        <dbReference type="SAM" id="Phobius"/>
    </source>
</evidence>
<protein>
    <submittedName>
        <fullName evidence="3">Uncharacterized protein</fullName>
    </submittedName>
</protein>
<name>A0A2T7P113_POMCA</name>
<dbReference type="EMBL" id="PZQS01000007">
    <property type="protein sequence ID" value="PVD27110.1"/>
    <property type="molecule type" value="Genomic_DNA"/>
</dbReference>
<feature type="compositionally biased region" description="Polar residues" evidence="1">
    <location>
        <begin position="402"/>
        <end position="417"/>
    </location>
</feature>
<reference evidence="3 4" key="1">
    <citation type="submission" date="2018-04" db="EMBL/GenBank/DDBJ databases">
        <title>The genome of golden apple snail Pomacea canaliculata provides insight into stress tolerance and invasive adaptation.</title>
        <authorList>
            <person name="Liu C."/>
            <person name="Liu B."/>
            <person name="Ren Y."/>
            <person name="Zhang Y."/>
            <person name="Wang H."/>
            <person name="Li S."/>
            <person name="Jiang F."/>
            <person name="Yin L."/>
            <person name="Zhang G."/>
            <person name="Qian W."/>
            <person name="Fan W."/>
        </authorList>
    </citation>
    <scope>NUCLEOTIDE SEQUENCE [LARGE SCALE GENOMIC DNA]</scope>
    <source>
        <strain evidence="3">SZHN2017</strain>
        <tissue evidence="3">Muscle</tissue>
    </source>
</reference>
<feature type="compositionally biased region" description="Basic and acidic residues" evidence="1">
    <location>
        <begin position="367"/>
        <end position="381"/>
    </location>
</feature>
<evidence type="ECO:0000313" key="4">
    <source>
        <dbReference type="Proteomes" id="UP000245119"/>
    </source>
</evidence>
<keyword evidence="2" id="KW-1133">Transmembrane helix</keyword>
<feature type="region of interest" description="Disordered" evidence="1">
    <location>
        <begin position="362"/>
        <end position="417"/>
    </location>
</feature>
<evidence type="ECO:0000313" key="3">
    <source>
        <dbReference type="EMBL" id="PVD27110.1"/>
    </source>
</evidence>
<evidence type="ECO:0000256" key="1">
    <source>
        <dbReference type="SAM" id="MobiDB-lite"/>
    </source>
</evidence>
<accession>A0A2T7P113</accession>
<gene>
    <name evidence="3" type="ORF">C0Q70_12261</name>
</gene>
<sequence>MSIACSENGVRRFRELSSTYISCSSLSPNTTLTWVFISLSGTSVSLGTCSANYSCVSLHPTVTGISRNYYTYSYIYFNATREMAGTLVCSELFSNGTTLSDNCTHDIVYPFQVDDVSVTTNLQDWTLTAVFSTQKVFSAMEFYYVDIKEYSTQMYEYRQYVFRLPPVVSKTSFQPYTDGQTYYRGTLTVTWSFPSKGGNYYYTGDIVPSGPTDLRIHPKIRGYIKISEPSPPSTNCRLTYVPEVGPISCQCSTTSLGTPPGRLMWLVGNDVIASGQDGVTQLQFPTNRLNRTHDGLQVTCQLNWVVKHHVVVTDNVAYCSVEMARSTMAQSVGTSVGVTVGVLVLLVCSVLVVLWIRRRRATGGPKQKSDDGYKDSQEHHYAGLFQTSGRETTHSNAEHNASHPGSDTSYYQNVQLP</sequence>
<dbReference type="Proteomes" id="UP000245119">
    <property type="component" value="Linkage Group LG7"/>
</dbReference>
<keyword evidence="2" id="KW-0472">Membrane</keyword>
<keyword evidence="2" id="KW-0812">Transmembrane</keyword>
<comment type="caution">
    <text evidence="3">The sequence shown here is derived from an EMBL/GenBank/DDBJ whole genome shotgun (WGS) entry which is preliminary data.</text>
</comment>
<dbReference type="AlphaFoldDB" id="A0A2T7P113"/>
<feature type="compositionally biased region" description="Basic and acidic residues" evidence="1">
    <location>
        <begin position="391"/>
        <end position="401"/>
    </location>
</feature>